<dbReference type="PANTHER" id="PTHR39185:SF1">
    <property type="entry name" value="SWARMING MOTILITY PROTEIN SWRD"/>
    <property type="match status" value="1"/>
</dbReference>
<gene>
    <name evidence="1" type="primary">flbD</name>
</gene>
<dbReference type="Pfam" id="PF06289">
    <property type="entry name" value="FlbD"/>
    <property type="match status" value="1"/>
</dbReference>
<organism evidence="1">
    <name type="scientific">Liquorilactobacillus cacaonum</name>
    <dbReference type="NCBI Taxonomy" id="483012"/>
    <lineage>
        <taxon>Bacteria</taxon>
        <taxon>Bacillati</taxon>
        <taxon>Bacillota</taxon>
        <taxon>Bacilli</taxon>
        <taxon>Lactobacillales</taxon>
        <taxon>Lactobacillaceae</taxon>
        <taxon>Liquorilactobacillus</taxon>
    </lineage>
</organism>
<proteinExistence type="predicted"/>
<evidence type="ECO:0000313" key="1">
    <source>
        <dbReference type="EMBL" id="AJA33822.1"/>
    </source>
</evidence>
<dbReference type="EMBL" id="KM886861">
    <property type="protein sequence ID" value="AJA33822.1"/>
    <property type="molecule type" value="Genomic_DNA"/>
</dbReference>
<protein>
    <submittedName>
        <fullName evidence="1">Flagellar protein FlbD</fullName>
    </submittedName>
</protein>
<keyword evidence="1" id="KW-0282">Flagellum</keyword>
<keyword evidence="1" id="KW-0969">Cilium</keyword>
<accession>A0A0A7RF21</accession>
<keyword evidence="1" id="KW-0966">Cell projection</keyword>
<dbReference type="PANTHER" id="PTHR39185">
    <property type="entry name" value="SWARMING MOTILITY PROTEIN SWRD"/>
    <property type="match status" value="1"/>
</dbReference>
<name>A0A0A7RF21_9LACO</name>
<dbReference type="AlphaFoldDB" id="A0A0A7RF21"/>
<dbReference type="InterPro" id="IPR009384">
    <property type="entry name" value="SwrD-like"/>
</dbReference>
<reference evidence="1" key="1">
    <citation type="journal article" date="2014" name="Appl. Environ. Microbiol.">
        <title>Detection and genomic characterization of motility in Lactobacillus curvatus: confirmation of motility in a species outside the Lactobacillus salivarius clade.</title>
        <authorList>
            <person name="Cousin F.J."/>
            <person name="Lynch S.M."/>
            <person name="Harris H.M."/>
            <person name="McCann A."/>
            <person name="Lynch D.B."/>
            <person name="Neville B.A."/>
            <person name="Irisawa T."/>
            <person name="Okada S."/>
            <person name="Endo A."/>
            <person name="O'Toole P.W."/>
        </authorList>
    </citation>
    <scope>NUCLEOTIDE SEQUENCE</scope>
    <source>
        <strain evidence="1">DSM 21116</strain>
    </source>
</reference>
<sequence length="72" mass="8445">MIELVGLNGKFFLLNADLIFKIEETPDTTITLIDDRNIIVKNRAIEIKKKIIEYRREILTNSQNLNSINKER</sequence>